<feature type="transmembrane region" description="Helical" evidence="1">
    <location>
        <begin position="21"/>
        <end position="41"/>
    </location>
</feature>
<evidence type="ECO:0000313" key="3">
    <source>
        <dbReference type="EMBL" id="CBY86857.1"/>
    </source>
</evidence>
<dbReference type="Proteomes" id="UP000006797">
    <property type="component" value="Chromosome"/>
</dbReference>
<dbReference type="Pfam" id="PF01757">
    <property type="entry name" value="Acyl_transf_3"/>
    <property type="match status" value="1"/>
</dbReference>
<keyword evidence="1" id="KW-0812">Transmembrane</keyword>
<evidence type="ECO:0000313" key="4">
    <source>
        <dbReference type="Proteomes" id="UP000006797"/>
    </source>
</evidence>
<sequence length="377" mass="43873">MKKNMYTQSINQPTRNYGIDLLKILAMFMITILHTQGHGGILWGGRLTFDQAHFFSSNYAWAWGLEILCYGATNCYAMISGYVNWKNPIRYEKIVNLWVQVVFYTLSITMAYSWINNVTTAQWFRAFFPVMTYQYWYITAYFGLCLFMPILNKYLQQTSNKTLYLHMGLIFIFISLLPAFIGGDPFILNAGYSTLWIIVMYLFGATLSRIQSASVPVSGLLWFSLLILGTWYYKMRIDYANIWNNAELSMPNLVDYRSPSIVLASALLLFCFAKIKIKRLFLGKTIVLISNATLGIYLIHEHPFIRENFIVNYAMHFANKPTLTMVLSIFSGALSIFFICLMIEILRRFLFKLLAINLFIKKLQKKLLQNFLIKRKK</sequence>
<feature type="transmembrane region" description="Helical" evidence="1">
    <location>
        <begin position="95"/>
        <end position="115"/>
    </location>
</feature>
<keyword evidence="1" id="KW-1133">Transmembrane helix</keyword>
<dbReference type="AlphaFoldDB" id="A0AAV2U3R6"/>
<feature type="transmembrane region" description="Helical" evidence="1">
    <location>
        <begin position="280"/>
        <end position="299"/>
    </location>
</feature>
<accession>A0AAV2U3R6</accession>
<dbReference type="KEGG" id="hil:HICON_13940"/>
<protein>
    <submittedName>
        <fullName evidence="3">Membrane protein</fullName>
    </submittedName>
</protein>
<dbReference type="InterPro" id="IPR002656">
    <property type="entry name" value="Acyl_transf_3_dom"/>
</dbReference>
<evidence type="ECO:0000259" key="2">
    <source>
        <dbReference type="Pfam" id="PF01757"/>
    </source>
</evidence>
<organism evidence="3 4">
    <name type="scientific">Haemophilus influenzae F3047</name>
    <dbReference type="NCBI Taxonomy" id="935897"/>
    <lineage>
        <taxon>Bacteria</taxon>
        <taxon>Pseudomonadati</taxon>
        <taxon>Pseudomonadota</taxon>
        <taxon>Gammaproteobacteria</taxon>
        <taxon>Pasteurellales</taxon>
        <taxon>Pasteurellaceae</taxon>
        <taxon>Haemophilus</taxon>
    </lineage>
</organism>
<feature type="transmembrane region" description="Helical" evidence="1">
    <location>
        <begin position="163"/>
        <end position="180"/>
    </location>
</feature>
<gene>
    <name evidence="3" type="ORF">HICON_13940</name>
</gene>
<feature type="transmembrane region" description="Helical" evidence="1">
    <location>
        <begin position="325"/>
        <end position="346"/>
    </location>
</feature>
<feature type="transmembrane region" description="Helical" evidence="1">
    <location>
        <begin position="253"/>
        <end position="273"/>
    </location>
</feature>
<feature type="transmembrane region" description="Helical" evidence="1">
    <location>
        <begin position="215"/>
        <end position="233"/>
    </location>
</feature>
<reference evidence="3 4" key="1">
    <citation type="journal article" date="2012" name="Emerg. Infect. Dis.">
        <title>Lineage-specific Virulence Determinants of Haemophilus influenzae Biogroup aegyptius.</title>
        <authorList>
            <person name="Strouts F.R."/>
            <person name="Power P."/>
            <person name="Croucher N.J."/>
            <person name="Corton N."/>
            <person name="van Tonder A."/>
            <person name="Quail M.A."/>
            <person name="Langford P.R."/>
            <person name="Hudson M.J."/>
            <person name="Parkhill J."/>
            <person name="Kroll J.S."/>
            <person name="Bentley S.D."/>
        </authorList>
    </citation>
    <scope>NUCLEOTIDE SEQUENCE [LARGE SCALE GENOMIC DNA]</scope>
    <source>
        <strain evidence="3 4">F3047</strain>
    </source>
</reference>
<feature type="transmembrane region" description="Helical" evidence="1">
    <location>
        <begin position="61"/>
        <end position="83"/>
    </location>
</feature>
<evidence type="ECO:0000256" key="1">
    <source>
        <dbReference type="SAM" id="Phobius"/>
    </source>
</evidence>
<dbReference type="EMBL" id="FQ670204">
    <property type="protein sequence ID" value="CBY86857.1"/>
    <property type="molecule type" value="Genomic_DNA"/>
</dbReference>
<feature type="domain" description="Acyltransferase 3" evidence="2">
    <location>
        <begin position="16"/>
        <end position="343"/>
    </location>
</feature>
<feature type="transmembrane region" description="Helical" evidence="1">
    <location>
        <begin position="135"/>
        <end position="151"/>
    </location>
</feature>
<proteinExistence type="predicted"/>
<feature type="transmembrane region" description="Helical" evidence="1">
    <location>
        <begin position="186"/>
        <end position="203"/>
    </location>
</feature>
<dbReference type="GO" id="GO:0016747">
    <property type="term" value="F:acyltransferase activity, transferring groups other than amino-acyl groups"/>
    <property type="evidence" value="ECO:0007669"/>
    <property type="project" value="InterPro"/>
</dbReference>
<name>A0AAV2U3R6_HAEIF</name>
<keyword evidence="1" id="KW-0472">Membrane</keyword>